<evidence type="ECO:0000256" key="6">
    <source>
        <dbReference type="SAM" id="Phobius"/>
    </source>
</evidence>
<feature type="transmembrane region" description="Helical" evidence="6">
    <location>
        <begin position="198"/>
        <end position="220"/>
    </location>
</feature>
<dbReference type="InterPro" id="IPR003544">
    <property type="entry name" value="Cyt_c_biogenesis_CcmB"/>
</dbReference>
<feature type="transmembrane region" description="Helical" evidence="6">
    <location>
        <begin position="94"/>
        <end position="121"/>
    </location>
</feature>
<feature type="transmembrane region" description="Helical" evidence="6">
    <location>
        <begin position="133"/>
        <end position="154"/>
    </location>
</feature>
<feature type="transmembrane region" description="Helical" evidence="6">
    <location>
        <begin position="49"/>
        <end position="74"/>
    </location>
</feature>
<comment type="similarity">
    <text evidence="2">Belongs to the CcmB/CycW/HelB family.</text>
</comment>
<keyword evidence="8" id="KW-1185">Reference proteome</keyword>
<dbReference type="STRING" id="1121439.dsat_1052"/>
<dbReference type="OrthoDB" id="5459399at2"/>
<feature type="transmembrane region" description="Helical" evidence="6">
    <location>
        <begin position="166"/>
        <end position="186"/>
    </location>
</feature>
<dbReference type="PRINTS" id="PR01414">
    <property type="entry name" value="CCMBBIOGNSIS"/>
</dbReference>
<dbReference type="GO" id="GO:0017004">
    <property type="term" value="P:cytochrome complex assembly"/>
    <property type="evidence" value="ECO:0007669"/>
    <property type="project" value="InterPro"/>
</dbReference>
<evidence type="ECO:0000313" key="7">
    <source>
        <dbReference type="EMBL" id="EPR31463.1"/>
    </source>
</evidence>
<keyword evidence="5 6" id="KW-0472">Membrane</keyword>
<protein>
    <submittedName>
        <fullName evidence="7">Cytochrome c-type biogenesis protein CcmB</fullName>
    </submittedName>
</protein>
<evidence type="ECO:0000313" key="8">
    <source>
        <dbReference type="Proteomes" id="UP000014975"/>
    </source>
</evidence>
<comment type="subcellular location">
    <subcellularLocation>
        <location evidence="1">Membrane</location>
        <topology evidence="1">Multi-pass membrane protein</topology>
    </subcellularLocation>
</comment>
<evidence type="ECO:0000256" key="2">
    <source>
        <dbReference type="ARBA" id="ARBA00010544"/>
    </source>
</evidence>
<name>S7UGU3_9BACT</name>
<evidence type="ECO:0000256" key="5">
    <source>
        <dbReference type="ARBA" id="ARBA00023136"/>
    </source>
</evidence>
<dbReference type="RefSeq" id="WP_020887749.1">
    <property type="nucleotide sequence ID" value="NZ_ATHI01000029.1"/>
</dbReference>
<dbReference type="Pfam" id="PF03379">
    <property type="entry name" value="CcmB"/>
    <property type="match status" value="1"/>
</dbReference>
<comment type="caution">
    <text evidence="7">The sequence shown here is derived from an EMBL/GenBank/DDBJ whole genome shotgun (WGS) entry which is preliminary data.</text>
</comment>
<evidence type="ECO:0000256" key="3">
    <source>
        <dbReference type="ARBA" id="ARBA00022692"/>
    </source>
</evidence>
<proteinExistence type="inferred from homology"/>
<dbReference type="GO" id="GO:0016020">
    <property type="term" value="C:membrane"/>
    <property type="evidence" value="ECO:0007669"/>
    <property type="project" value="UniProtKB-SubCell"/>
</dbReference>
<accession>S7UGU3</accession>
<evidence type="ECO:0000256" key="4">
    <source>
        <dbReference type="ARBA" id="ARBA00022989"/>
    </source>
</evidence>
<dbReference type="PATRIC" id="fig|1121439.3.peg.2425"/>
<sequence length="225" mass="23292">MLRPALAIASKDLRMVFAAGQGLAQALLLGLLLVFLFSLSRAPGEATPALAAAVIFWLSTAFALILFCNTLYGFEDEAGARQGLLLSPAPPQAVWLGKALACMALLLLVQAVFAPAVIVFLGQGLGEGFAMGLFGILVVDWGLCCLGALLGALAHGQSAKESLLSIILFPLLVPALLAGVKTLAFALGAEDIEGPMQWLALGAAFDALFTAGALVLYPFVFCGDE</sequence>
<organism evidence="7 8">
    <name type="scientific">Alkalidesulfovibrio alkalitolerans DSM 16529</name>
    <dbReference type="NCBI Taxonomy" id="1121439"/>
    <lineage>
        <taxon>Bacteria</taxon>
        <taxon>Pseudomonadati</taxon>
        <taxon>Thermodesulfobacteriota</taxon>
        <taxon>Desulfovibrionia</taxon>
        <taxon>Desulfovibrionales</taxon>
        <taxon>Desulfovibrionaceae</taxon>
        <taxon>Alkalidesulfovibrio</taxon>
    </lineage>
</organism>
<keyword evidence="3 6" id="KW-0812">Transmembrane</keyword>
<dbReference type="AlphaFoldDB" id="S7UGU3"/>
<dbReference type="GO" id="GO:0015232">
    <property type="term" value="F:heme transmembrane transporter activity"/>
    <property type="evidence" value="ECO:0007669"/>
    <property type="project" value="InterPro"/>
</dbReference>
<gene>
    <name evidence="7" type="ORF">dsat_1052</name>
</gene>
<reference evidence="7 8" key="1">
    <citation type="journal article" date="2013" name="Genome Announc.">
        <title>Draft genome sequences for three mercury-methylating, sulfate-reducing bacteria.</title>
        <authorList>
            <person name="Brown S.D."/>
            <person name="Hurt R.A.Jr."/>
            <person name="Gilmour C.C."/>
            <person name="Elias D.A."/>
        </authorList>
    </citation>
    <scope>NUCLEOTIDE SEQUENCE [LARGE SCALE GENOMIC DNA]</scope>
    <source>
        <strain evidence="7 8">DSM 16529</strain>
    </source>
</reference>
<evidence type="ECO:0000256" key="1">
    <source>
        <dbReference type="ARBA" id="ARBA00004141"/>
    </source>
</evidence>
<dbReference type="eggNOG" id="COG2386">
    <property type="taxonomic scope" value="Bacteria"/>
</dbReference>
<dbReference type="Proteomes" id="UP000014975">
    <property type="component" value="Unassembled WGS sequence"/>
</dbReference>
<feature type="transmembrane region" description="Helical" evidence="6">
    <location>
        <begin position="15"/>
        <end position="37"/>
    </location>
</feature>
<keyword evidence="4 6" id="KW-1133">Transmembrane helix</keyword>
<dbReference type="EMBL" id="ATHI01000029">
    <property type="protein sequence ID" value="EPR31463.1"/>
    <property type="molecule type" value="Genomic_DNA"/>
</dbReference>